<dbReference type="InterPro" id="IPR041577">
    <property type="entry name" value="RT_RNaseH_2"/>
</dbReference>
<evidence type="ECO:0000256" key="3">
    <source>
        <dbReference type="ARBA" id="ARBA00022722"/>
    </source>
</evidence>
<keyword evidence="11" id="KW-1185">Reference proteome</keyword>
<keyword evidence="4" id="KW-0255">Endonuclease</keyword>
<dbReference type="SUPFAM" id="SSF56672">
    <property type="entry name" value="DNA/RNA polymerases"/>
    <property type="match status" value="1"/>
</dbReference>
<dbReference type="PROSITE" id="PS50994">
    <property type="entry name" value="INTEGRASE"/>
    <property type="match status" value="1"/>
</dbReference>
<dbReference type="Gene3D" id="1.10.340.70">
    <property type="match status" value="1"/>
</dbReference>
<evidence type="ECO:0000259" key="9">
    <source>
        <dbReference type="PROSITE" id="PS50994"/>
    </source>
</evidence>
<name>A0AAV0WCX8_9HEMI</name>
<keyword evidence="2" id="KW-0548">Nucleotidyltransferase</keyword>
<keyword evidence="5" id="KW-0695">RNA-directed DNA polymerase</keyword>
<dbReference type="FunFam" id="3.30.420.10:FF:000063">
    <property type="entry name" value="Retrovirus-related Pol polyprotein from transposon 297-like Protein"/>
    <property type="match status" value="1"/>
</dbReference>
<gene>
    <name evidence="10" type="ORF">MEUPH1_LOCUS9671</name>
</gene>
<evidence type="ECO:0000256" key="6">
    <source>
        <dbReference type="ARBA" id="ARBA00023268"/>
    </source>
</evidence>
<evidence type="ECO:0000256" key="1">
    <source>
        <dbReference type="ARBA" id="ARBA00012493"/>
    </source>
</evidence>
<dbReference type="InterPro" id="IPR036397">
    <property type="entry name" value="RNaseH_sf"/>
</dbReference>
<keyword evidence="3" id="KW-0540">Nuclease</keyword>
<dbReference type="Proteomes" id="UP001160148">
    <property type="component" value="Unassembled WGS sequence"/>
</dbReference>
<dbReference type="GO" id="GO:0015074">
    <property type="term" value="P:DNA integration"/>
    <property type="evidence" value="ECO:0007669"/>
    <property type="project" value="InterPro"/>
</dbReference>
<reference evidence="10 11" key="1">
    <citation type="submission" date="2023-01" db="EMBL/GenBank/DDBJ databases">
        <authorList>
            <person name="Whitehead M."/>
        </authorList>
    </citation>
    <scope>NUCLEOTIDE SEQUENCE [LARGE SCALE GENOMIC DNA]</scope>
</reference>
<dbReference type="InterPro" id="IPR043128">
    <property type="entry name" value="Rev_trsase/Diguanyl_cyclase"/>
</dbReference>
<dbReference type="EC" id="2.7.7.49" evidence="1"/>
<dbReference type="PANTHER" id="PTHR37984">
    <property type="entry name" value="PROTEIN CBG26694"/>
    <property type="match status" value="1"/>
</dbReference>
<dbReference type="InterPro" id="IPR012337">
    <property type="entry name" value="RNaseH-like_sf"/>
</dbReference>
<dbReference type="FunFam" id="3.10.20.370:FF:000001">
    <property type="entry name" value="Retrovirus-related Pol polyprotein from transposon 17.6-like protein"/>
    <property type="match status" value="1"/>
</dbReference>
<dbReference type="FunFam" id="3.30.70.270:FF:000026">
    <property type="entry name" value="Transposon Ty3-G Gag-Pol polyprotein"/>
    <property type="match status" value="1"/>
</dbReference>
<evidence type="ECO:0000256" key="5">
    <source>
        <dbReference type="ARBA" id="ARBA00022918"/>
    </source>
</evidence>
<feature type="domain" description="Reverse transcriptase" evidence="8">
    <location>
        <begin position="95"/>
        <end position="273"/>
    </location>
</feature>
<evidence type="ECO:0000313" key="11">
    <source>
        <dbReference type="Proteomes" id="UP001160148"/>
    </source>
</evidence>
<protein>
    <recommendedName>
        <fullName evidence="1">RNA-directed DNA polymerase</fullName>
        <ecNumber evidence="1">2.7.7.49</ecNumber>
    </recommendedName>
</protein>
<evidence type="ECO:0000256" key="4">
    <source>
        <dbReference type="ARBA" id="ARBA00022759"/>
    </source>
</evidence>
<evidence type="ECO:0000256" key="2">
    <source>
        <dbReference type="ARBA" id="ARBA00022695"/>
    </source>
</evidence>
<proteinExistence type="predicted"/>
<dbReference type="InterPro" id="IPR043502">
    <property type="entry name" value="DNA/RNA_pol_sf"/>
</dbReference>
<evidence type="ECO:0000259" key="8">
    <source>
        <dbReference type="PROSITE" id="PS50878"/>
    </source>
</evidence>
<dbReference type="PANTHER" id="PTHR37984:SF5">
    <property type="entry name" value="PROTEIN NYNRIN-LIKE"/>
    <property type="match status" value="1"/>
</dbReference>
<keyword evidence="6" id="KW-0511">Multifunctional enzyme</keyword>
<dbReference type="Gene3D" id="3.30.70.270">
    <property type="match status" value="2"/>
</dbReference>
<dbReference type="Pfam" id="PF00665">
    <property type="entry name" value="rve"/>
    <property type="match status" value="1"/>
</dbReference>
<dbReference type="Gene3D" id="3.10.10.10">
    <property type="entry name" value="HIV Type 1 Reverse Transcriptase, subunit A, domain 1"/>
    <property type="match status" value="1"/>
</dbReference>
<dbReference type="Pfam" id="PF17921">
    <property type="entry name" value="Integrase_H2C2"/>
    <property type="match status" value="1"/>
</dbReference>
<accession>A0AAV0WCX8</accession>
<feature type="compositionally biased region" description="Polar residues" evidence="7">
    <location>
        <begin position="881"/>
        <end position="911"/>
    </location>
</feature>
<dbReference type="GO" id="GO:0003676">
    <property type="term" value="F:nucleic acid binding"/>
    <property type="evidence" value="ECO:0007669"/>
    <property type="project" value="InterPro"/>
</dbReference>
<evidence type="ECO:0000313" key="10">
    <source>
        <dbReference type="EMBL" id="CAI6353562.1"/>
    </source>
</evidence>
<dbReference type="PROSITE" id="PS50878">
    <property type="entry name" value="RT_POL"/>
    <property type="match status" value="1"/>
</dbReference>
<dbReference type="EMBL" id="CARXXK010000002">
    <property type="protein sequence ID" value="CAI6353562.1"/>
    <property type="molecule type" value="Genomic_DNA"/>
</dbReference>
<feature type="region of interest" description="Disordered" evidence="7">
    <location>
        <begin position="881"/>
        <end position="941"/>
    </location>
</feature>
<dbReference type="Pfam" id="PF00078">
    <property type="entry name" value="RVT_1"/>
    <property type="match status" value="1"/>
</dbReference>
<dbReference type="InterPro" id="IPR000477">
    <property type="entry name" value="RT_dom"/>
</dbReference>
<keyword evidence="2" id="KW-0808">Transferase</keyword>
<dbReference type="CDD" id="cd01647">
    <property type="entry name" value="RT_LTR"/>
    <property type="match status" value="1"/>
</dbReference>
<dbReference type="InterPro" id="IPR001584">
    <property type="entry name" value="Integrase_cat-core"/>
</dbReference>
<feature type="domain" description="Integrase catalytic" evidence="9">
    <location>
        <begin position="639"/>
        <end position="803"/>
    </location>
</feature>
<dbReference type="SUPFAM" id="SSF53098">
    <property type="entry name" value="Ribonuclease H-like"/>
    <property type="match status" value="1"/>
</dbReference>
<dbReference type="GO" id="GO:0042575">
    <property type="term" value="C:DNA polymerase complex"/>
    <property type="evidence" value="ECO:0007669"/>
    <property type="project" value="UniProtKB-ARBA"/>
</dbReference>
<keyword evidence="4" id="KW-0378">Hydrolase</keyword>
<dbReference type="AlphaFoldDB" id="A0AAV0WCX8"/>
<evidence type="ECO:0000256" key="7">
    <source>
        <dbReference type="SAM" id="MobiDB-lite"/>
    </source>
</evidence>
<dbReference type="Pfam" id="PF17919">
    <property type="entry name" value="RT_RNaseH_2"/>
    <property type="match status" value="1"/>
</dbReference>
<dbReference type="InterPro" id="IPR050951">
    <property type="entry name" value="Retrovirus_Pol_polyprotein"/>
</dbReference>
<dbReference type="GO" id="GO:0003964">
    <property type="term" value="F:RNA-directed DNA polymerase activity"/>
    <property type="evidence" value="ECO:0007669"/>
    <property type="project" value="UniProtKB-KW"/>
</dbReference>
<organism evidence="10 11">
    <name type="scientific">Macrosiphum euphorbiae</name>
    <name type="common">potato aphid</name>
    <dbReference type="NCBI Taxonomy" id="13131"/>
    <lineage>
        <taxon>Eukaryota</taxon>
        <taxon>Metazoa</taxon>
        <taxon>Ecdysozoa</taxon>
        <taxon>Arthropoda</taxon>
        <taxon>Hexapoda</taxon>
        <taxon>Insecta</taxon>
        <taxon>Pterygota</taxon>
        <taxon>Neoptera</taxon>
        <taxon>Paraneoptera</taxon>
        <taxon>Hemiptera</taxon>
        <taxon>Sternorrhyncha</taxon>
        <taxon>Aphidomorpha</taxon>
        <taxon>Aphidoidea</taxon>
        <taxon>Aphididae</taxon>
        <taxon>Macrosiphini</taxon>
        <taxon>Macrosiphum</taxon>
    </lineage>
</organism>
<dbReference type="FunFam" id="1.10.340.70:FF:000003">
    <property type="entry name" value="Protein CBG25708"/>
    <property type="match status" value="1"/>
</dbReference>
<dbReference type="CDD" id="cd09274">
    <property type="entry name" value="RNase_HI_RT_Ty3"/>
    <property type="match status" value="1"/>
</dbReference>
<dbReference type="Gene3D" id="3.30.420.10">
    <property type="entry name" value="Ribonuclease H-like superfamily/Ribonuclease H"/>
    <property type="match status" value="1"/>
</dbReference>
<dbReference type="InterPro" id="IPR041588">
    <property type="entry name" value="Integrase_H2C2"/>
</dbReference>
<sequence>MCIYVIQNGGPPLIGRNDLKIINYSPIYNTLNVNENIENILKNFEHLFKNEIGTFNKYQISLNIKKGAIPKFYKPRSIPLALKSKVESEIDRLIDNNILTPVNYSEWATPIVPILKPDGTVRICGDFKITINPVLEGTEYPLPKIEHLYANISGSKYFSKIDLKDAYQQMVIKESDRKYTTINTHKGLFSYTRNPFGIKSSAGEFQKAMEISTTGLEGIGIFQDDIIVAGKTVEEHNNRLKKLLNVLSEVGLRVKQNKCSFLKNSIEYLGHKIDEHGLHTLTKHINAIQSALVPENKTMLKSFLGLVTYYIKFVPRAADILKPLYSLLRQEKKWLWSPECDQAYNNIKKMLISSPVLAHYDQKLPIKLTVDSSSYALGAIISHTYPDHSERPIAYASRVLSSSECKFPQIEKEGLAIIFGVQKFYDYLYGRKFTFVTGHKPLIHIFGEKKGIPIYAANRLQRWAYVLSSFDFEIKYIKSEGNTADFLSRIKTNQCNNNINEYDDAHINFIHEQSPFPLDWHKIKIETKRDPITSRVLHATKTGSWSNDFSINSELNSYNTRKTEITVEQDCLFWGYRVIIKTKFRMSILTELHSCHIGMSSMKSIARSYFWWPSIDKEIEDMVRNCNECISARPNPPKSVLTPWKWPQRQWTRVHCDFLGPYKNKTFLIIVDATTKWLEVFQVNSMTAQTVITKLSELIARFGIPRTITTDNAKCFNGDEFQSYCKTLGIRHLTGAPFHPASNGFAESGVKIVKQFFNKCSTSLHHLNKFLSMYRNTVHSTTNETPAKLMFGRSTRTIFDLLIPNTNEVVINNQITQIKNSGKRDINIKEGDLVLVKDYRNKNENWQKGKITENISKNTHKILLDEGSEWIRHTDQIWPHNQINNSLSPTPARQANENSKNTETVGENQNPDPADPVIVNKTPRPIRSRKPPQRYSPSDYA</sequence>
<dbReference type="GO" id="GO:0004519">
    <property type="term" value="F:endonuclease activity"/>
    <property type="evidence" value="ECO:0007669"/>
    <property type="project" value="UniProtKB-KW"/>
</dbReference>
<comment type="caution">
    <text evidence="10">The sequence shown here is derived from an EMBL/GenBank/DDBJ whole genome shotgun (WGS) entry which is preliminary data.</text>
</comment>